<dbReference type="InterPro" id="IPR039426">
    <property type="entry name" value="TonB-dep_rcpt-like"/>
</dbReference>
<dbReference type="InterPro" id="IPR036942">
    <property type="entry name" value="Beta-barrel_TonB_sf"/>
</dbReference>
<sequence>MNYFSFYKDGRALYCLIFMGICFAFSSSFASTKRHFRIIPQQSQVNGTLTDGSGPIPGVTISIKNKLNSTSISDYSGQYSIAASPSDTLIVSFIGYKTAYVPVNGRKIVDVKLVYDTTTLQEVRVNAGYYTVKESDRTGNIARITSKDIQTQPVSNVLSVMQGRMPGVNVTQNTGMPGSGFTIEIRGKNSLRSEGNNPLYIIDGVPYSSQSIGSTFTSSNMPAENSPLNSINPSDIETIEVLKDADATAIYGSRGANGVVLISTKKGAEGKTSFSASYVYGLGRVTRFKDVLETPQYLEMRREAFANDGVTQYPASAYDVNGTWDQNRNTNWQKELIGGLAGYTNLQASISGGSSQTNFLLSGNYSRETTVFPGDFDYVKAGGHLNLNHESESKKFKVNFSAIYTAQFSSLPSVDLTQISTRLAPNAPALYDTSGNLNWENNTFANPVAPLEGKTKGSTYDLLANVLLSYKLGYGFTISSSFGFTDLRQEQLNFQPHTILNPFFGLGSEASSLYTNLINRTSWIAEPQLTYKSSYGKGDIEVLIGTTFQQQKGDRQLNNATGFASNSLMENPSSASTFRVVSSDQNLYRYNAIFTRINFNWEGKYILNLTGRRDGSSRFGPGRQLANFGAIGTAWVLSEENYIKENLGFLSFAKIRASYGTSGNDQIGDYQFLDTYSTSGLSYSGISGLQPSRLFNPNFGWETNLKFESALETGFLNDRIFTTVSWFTNKSSNQLVGVPLPGTTGFQSIQANLDAVVQNKGIEFTVRTLNLKSEQFSWTTNLNFTSIKNRLISFPGLAVSTYKNQYVIGMPLNILKVYQYTGLDPATGTYHFNDVNGDGVYTAADDKQTIKNLNPKFYGGLQNQFRYRNLNLDFLFQFVKQENFNENYANPMPGTMSNQLSGVTDHWMNPGDSGPYQGYSNSNSLRNLANSRYSQSDASISDASYIRLKNISLSYQLPKEWTKNFSCRLSFQGQNVLTFTKYKGMDPEFRSAGYLPPLRIYSTAVNITF</sequence>
<dbReference type="InterPro" id="IPR012910">
    <property type="entry name" value="Plug_dom"/>
</dbReference>
<dbReference type="NCBIfam" id="TIGR04057">
    <property type="entry name" value="SusC_RagA_signa"/>
    <property type="match status" value="1"/>
</dbReference>
<name>A0ABX2XGV2_9FLAO</name>
<dbReference type="SUPFAM" id="SSF49464">
    <property type="entry name" value="Carboxypeptidase regulatory domain-like"/>
    <property type="match status" value="1"/>
</dbReference>
<dbReference type="Gene3D" id="2.170.130.10">
    <property type="entry name" value="TonB-dependent receptor, plug domain"/>
    <property type="match status" value="1"/>
</dbReference>
<evidence type="ECO:0000256" key="6">
    <source>
        <dbReference type="ARBA" id="ARBA00023237"/>
    </source>
</evidence>
<comment type="similarity">
    <text evidence="7">Belongs to the TonB-dependent receptor family.</text>
</comment>
<evidence type="ECO:0000256" key="1">
    <source>
        <dbReference type="ARBA" id="ARBA00004571"/>
    </source>
</evidence>
<keyword evidence="8" id="KW-1133">Transmembrane helix</keyword>
<proteinExistence type="inferred from homology"/>
<organism evidence="10 11">
    <name type="scientific">Flavobacterium piscis</name>
    <dbReference type="NCBI Taxonomy" id="1114874"/>
    <lineage>
        <taxon>Bacteria</taxon>
        <taxon>Pseudomonadati</taxon>
        <taxon>Bacteroidota</taxon>
        <taxon>Flavobacteriia</taxon>
        <taxon>Flavobacteriales</taxon>
        <taxon>Flavobacteriaceae</taxon>
        <taxon>Flavobacterium</taxon>
    </lineage>
</organism>
<keyword evidence="5 7" id="KW-0472">Membrane</keyword>
<dbReference type="Pfam" id="PF07715">
    <property type="entry name" value="Plug"/>
    <property type="match status" value="1"/>
</dbReference>
<comment type="subcellular location">
    <subcellularLocation>
        <location evidence="1 7">Cell outer membrane</location>
        <topology evidence="1 7">Multi-pass membrane protein</topology>
    </subcellularLocation>
</comment>
<feature type="domain" description="TonB-dependent receptor plug" evidence="9">
    <location>
        <begin position="135"/>
        <end position="259"/>
    </location>
</feature>
<keyword evidence="6 7" id="KW-0998">Cell outer membrane</keyword>
<evidence type="ECO:0000256" key="8">
    <source>
        <dbReference type="SAM" id="Phobius"/>
    </source>
</evidence>
<keyword evidence="2 7" id="KW-0813">Transport</keyword>
<dbReference type="EMBL" id="LVEN01000027">
    <property type="protein sequence ID" value="OCB73182.1"/>
    <property type="molecule type" value="Genomic_DNA"/>
</dbReference>
<evidence type="ECO:0000256" key="7">
    <source>
        <dbReference type="PROSITE-ProRule" id="PRU01360"/>
    </source>
</evidence>
<dbReference type="Proteomes" id="UP000093343">
    <property type="component" value="Unassembled WGS sequence"/>
</dbReference>
<evidence type="ECO:0000259" key="9">
    <source>
        <dbReference type="Pfam" id="PF07715"/>
    </source>
</evidence>
<evidence type="ECO:0000256" key="4">
    <source>
        <dbReference type="ARBA" id="ARBA00022692"/>
    </source>
</evidence>
<evidence type="ECO:0000313" key="10">
    <source>
        <dbReference type="EMBL" id="OCB73182.1"/>
    </source>
</evidence>
<dbReference type="InterPro" id="IPR023996">
    <property type="entry name" value="TonB-dep_OMP_SusC/RagA"/>
</dbReference>
<evidence type="ECO:0000313" key="11">
    <source>
        <dbReference type="Proteomes" id="UP000093343"/>
    </source>
</evidence>
<reference evidence="11" key="1">
    <citation type="submission" date="2016-03" db="EMBL/GenBank/DDBJ databases">
        <title>Draft genome sequence of Paenibacillus glacialis DSM 22343.</title>
        <authorList>
            <person name="Shin S.-K."/>
            <person name="Yi H."/>
        </authorList>
    </citation>
    <scope>NUCLEOTIDE SEQUENCE [LARGE SCALE GENOMIC DNA]</scope>
    <source>
        <strain evidence="11">CCUG 60099</strain>
    </source>
</reference>
<dbReference type="InterPro" id="IPR037066">
    <property type="entry name" value="Plug_dom_sf"/>
</dbReference>
<evidence type="ECO:0000256" key="3">
    <source>
        <dbReference type="ARBA" id="ARBA00022452"/>
    </source>
</evidence>
<dbReference type="InterPro" id="IPR008969">
    <property type="entry name" value="CarboxyPept-like_regulatory"/>
</dbReference>
<dbReference type="PROSITE" id="PS52016">
    <property type="entry name" value="TONB_DEPENDENT_REC_3"/>
    <property type="match status" value="1"/>
</dbReference>
<protein>
    <submittedName>
        <fullName evidence="10">SusC/RagA family protein</fullName>
    </submittedName>
</protein>
<accession>A0ABX2XGV2</accession>
<keyword evidence="4 7" id="KW-0812">Transmembrane</keyword>
<dbReference type="Gene3D" id="2.40.170.20">
    <property type="entry name" value="TonB-dependent receptor, beta-barrel domain"/>
    <property type="match status" value="1"/>
</dbReference>
<evidence type="ECO:0000256" key="2">
    <source>
        <dbReference type="ARBA" id="ARBA00022448"/>
    </source>
</evidence>
<evidence type="ECO:0000256" key="5">
    <source>
        <dbReference type="ARBA" id="ARBA00023136"/>
    </source>
</evidence>
<comment type="caution">
    <text evidence="10">The sequence shown here is derived from an EMBL/GenBank/DDBJ whole genome shotgun (WGS) entry which is preliminary data.</text>
</comment>
<dbReference type="SUPFAM" id="SSF56935">
    <property type="entry name" value="Porins"/>
    <property type="match status" value="1"/>
</dbReference>
<keyword evidence="3 7" id="KW-1134">Transmembrane beta strand</keyword>
<feature type="transmembrane region" description="Helical" evidence="8">
    <location>
        <begin position="12"/>
        <end position="30"/>
    </location>
</feature>
<dbReference type="NCBIfam" id="TIGR04056">
    <property type="entry name" value="OMP_RagA_SusC"/>
    <property type="match status" value="1"/>
</dbReference>
<dbReference type="Pfam" id="PF13715">
    <property type="entry name" value="CarbopepD_reg_2"/>
    <property type="match status" value="1"/>
</dbReference>
<dbReference type="InterPro" id="IPR023997">
    <property type="entry name" value="TonB-dep_OMP_SusC/RagA_CS"/>
</dbReference>
<keyword evidence="11" id="KW-1185">Reference proteome</keyword>
<gene>
    <name evidence="10" type="ORF">FLP_10695</name>
</gene>